<evidence type="ECO:0000256" key="4">
    <source>
        <dbReference type="ARBA" id="ARBA00023033"/>
    </source>
</evidence>
<comment type="caution">
    <text evidence="6">The sequence shown here is derived from an EMBL/GenBank/DDBJ whole genome shotgun (WGS) entry which is preliminary data.</text>
</comment>
<keyword evidence="1" id="KW-0285">Flavoprotein</keyword>
<dbReference type="Proteomes" id="UP000624709">
    <property type="component" value="Unassembled WGS sequence"/>
</dbReference>
<name>A0ABQ4BTN1_9ACTN</name>
<dbReference type="PRINTS" id="PR00420">
    <property type="entry name" value="RNGMNOXGNASE"/>
</dbReference>
<organism evidence="6 7">
    <name type="scientific">Actinoplanes palleronii</name>
    <dbReference type="NCBI Taxonomy" id="113570"/>
    <lineage>
        <taxon>Bacteria</taxon>
        <taxon>Bacillati</taxon>
        <taxon>Actinomycetota</taxon>
        <taxon>Actinomycetes</taxon>
        <taxon>Micromonosporales</taxon>
        <taxon>Micromonosporaceae</taxon>
        <taxon>Actinoplanes</taxon>
    </lineage>
</organism>
<reference evidence="6 7" key="1">
    <citation type="submission" date="2021-01" db="EMBL/GenBank/DDBJ databases">
        <title>Whole genome shotgun sequence of Actinoplanes palleronii NBRC 14916.</title>
        <authorList>
            <person name="Komaki H."/>
            <person name="Tamura T."/>
        </authorList>
    </citation>
    <scope>NUCLEOTIDE SEQUENCE [LARGE SCALE GENOMIC DNA]</scope>
    <source>
        <strain evidence="6 7">NBRC 14916</strain>
    </source>
</reference>
<keyword evidence="7" id="KW-1185">Reference proteome</keyword>
<gene>
    <name evidence="6" type="ORF">Apa02nite_097390</name>
</gene>
<sequence length="372" mass="39466">MTRILISGAGLGGLALAQALRHGGLDVAVYERDPTPQTRDQGYRLHIDQDGNTALRACLPSPVLDLVRDTSGVNGDLVAAYTQRLERVSAQEFPGIGPDLISNVDRDTFRQGLLTGLDDVVVFGRTVTGYEITGAGRVRVGFAGGGGDEGDLLVGADGVGSAVRRQLLPQAGTRDLGLRCLYGRMPITEVTEPLIPADFHRGFCWVAGDNGLGAGFAPVRFRHRPAGYLMTVLVGPPAFLGPGRLDLRRIAREATADWHPTITTLFSYAEESSFFPVTIRAAQRVPAWPSGPVTLLGDAVHTMPPAGGVGANTALQDAATLSAELLAAARGTQSLLEAVTAYEQVMLPRGFTTVDNSVHMLTQMFPSPSDRV</sequence>
<evidence type="ECO:0000259" key="5">
    <source>
        <dbReference type="Pfam" id="PF01494"/>
    </source>
</evidence>
<dbReference type="SUPFAM" id="SSF51905">
    <property type="entry name" value="FAD/NAD(P)-binding domain"/>
    <property type="match status" value="1"/>
</dbReference>
<feature type="domain" description="FAD-binding" evidence="5">
    <location>
        <begin position="151"/>
        <end position="355"/>
    </location>
</feature>
<evidence type="ECO:0000256" key="2">
    <source>
        <dbReference type="ARBA" id="ARBA00022827"/>
    </source>
</evidence>
<keyword evidence="3" id="KW-0560">Oxidoreductase</keyword>
<dbReference type="PANTHER" id="PTHR47178:SF5">
    <property type="entry name" value="FAD-BINDING DOMAIN-CONTAINING PROTEIN"/>
    <property type="match status" value="1"/>
</dbReference>
<dbReference type="RefSeq" id="WP_203831189.1">
    <property type="nucleotide sequence ID" value="NZ_BAAATY010000071.1"/>
</dbReference>
<keyword evidence="2" id="KW-0274">FAD</keyword>
<keyword evidence="4 6" id="KW-0503">Monooxygenase</keyword>
<evidence type="ECO:0000256" key="1">
    <source>
        <dbReference type="ARBA" id="ARBA00022630"/>
    </source>
</evidence>
<dbReference type="InterPro" id="IPR002938">
    <property type="entry name" value="FAD-bd"/>
</dbReference>
<dbReference type="InterPro" id="IPR036188">
    <property type="entry name" value="FAD/NAD-bd_sf"/>
</dbReference>
<dbReference type="Pfam" id="PF01494">
    <property type="entry name" value="FAD_binding_3"/>
    <property type="match status" value="1"/>
</dbReference>
<dbReference type="Gene3D" id="3.50.50.60">
    <property type="entry name" value="FAD/NAD(P)-binding domain"/>
    <property type="match status" value="1"/>
</dbReference>
<dbReference type="PANTHER" id="PTHR47178">
    <property type="entry name" value="MONOOXYGENASE, FAD-BINDING"/>
    <property type="match status" value="1"/>
</dbReference>
<evidence type="ECO:0000313" key="6">
    <source>
        <dbReference type="EMBL" id="GIE73631.1"/>
    </source>
</evidence>
<protein>
    <submittedName>
        <fullName evidence="6">Monooxygenase</fullName>
    </submittedName>
</protein>
<accession>A0ABQ4BTN1</accession>
<proteinExistence type="predicted"/>
<dbReference type="GO" id="GO:0004497">
    <property type="term" value="F:monooxygenase activity"/>
    <property type="evidence" value="ECO:0007669"/>
    <property type="project" value="UniProtKB-KW"/>
</dbReference>
<evidence type="ECO:0000313" key="7">
    <source>
        <dbReference type="Proteomes" id="UP000624709"/>
    </source>
</evidence>
<evidence type="ECO:0000256" key="3">
    <source>
        <dbReference type="ARBA" id="ARBA00023002"/>
    </source>
</evidence>
<dbReference type="EMBL" id="BOMS01000183">
    <property type="protein sequence ID" value="GIE73631.1"/>
    <property type="molecule type" value="Genomic_DNA"/>
</dbReference>